<dbReference type="InterPro" id="IPR051678">
    <property type="entry name" value="AGP_Transferase"/>
</dbReference>
<dbReference type="InterPro" id="IPR002575">
    <property type="entry name" value="Aminoglycoside_PTrfase"/>
</dbReference>
<feature type="domain" description="Aminoglycoside phosphotransferase" evidence="1">
    <location>
        <begin position="50"/>
        <end position="295"/>
    </location>
</feature>
<dbReference type="InterPro" id="IPR011009">
    <property type="entry name" value="Kinase-like_dom_sf"/>
</dbReference>
<accession>N1PBW1</accession>
<dbReference type="EMBL" id="KB446547">
    <property type="protein sequence ID" value="EME38203.1"/>
    <property type="molecule type" value="Genomic_DNA"/>
</dbReference>
<dbReference type="STRING" id="675120.N1PBW1"/>
<dbReference type="Gene3D" id="3.90.1200.10">
    <property type="match status" value="1"/>
</dbReference>
<evidence type="ECO:0000259" key="1">
    <source>
        <dbReference type="Pfam" id="PF01636"/>
    </source>
</evidence>
<dbReference type="AlphaFoldDB" id="N1PBW1"/>
<evidence type="ECO:0000313" key="2">
    <source>
        <dbReference type="EMBL" id="EME38203.1"/>
    </source>
</evidence>
<proteinExistence type="predicted"/>
<dbReference type="PANTHER" id="PTHR21310:SF13">
    <property type="entry name" value="AMINOGLYCOSIDE PHOSPHOTRANSFERASE DOMAIN-CONTAINING PROTEIN"/>
    <property type="match status" value="1"/>
</dbReference>
<organism evidence="2 3">
    <name type="scientific">Dothistroma septosporum (strain NZE10 / CBS 128990)</name>
    <name type="common">Red band needle blight fungus</name>
    <name type="synonym">Mycosphaerella pini</name>
    <dbReference type="NCBI Taxonomy" id="675120"/>
    <lineage>
        <taxon>Eukaryota</taxon>
        <taxon>Fungi</taxon>
        <taxon>Dikarya</taxon>
        <taxon>Ascomycota</taxon>
        <taxon>Pezizomycotina</taxon>
        <taxon>Dothideomycetes</taxon>
        <taxon>Dothideomycetidae</taxon>
        <taxon>Mycosphaerellales</taxon>
        <taxon>Mycosphaerellaceae</taxon>
        <taxon>Dothistroma</taxon>
    </lineage>
</organism>
<sequence length="419" mass="47978">MAGRQYGLVWDEVLGGVEPRWSAEPDLEQIEQLSRQSLHIAKDDNCTVKFYAQGGFNKLYTVEANGRGWIMRVALPVDPYRKTASEVATIRFVHRSTSAPLPDILSYDASNENGLRFEWMLMEHMPGTVLERSWRTISLSQKVALVKKLAQYQSELFHNAHRFQHIGNLFESQSSTYKIGSIVSMTFFWGDRGARDVNRGPFGTSYDWLSARLQLVLEDQDRILANTEDEDELDDAQAAKALAERLIALLPKILKSDDTEPTMLFHDDLHEKNILVDHVGNITAVLDWECVSVLPLWMACQPPALLNGATRLAEPQRKDYGAYDPEVDDDDAEFNQGLSSSYWNDVLMYERGHLRDVFLSEMERLEPLWIVEYQAGELKRDFELAILHCGSEMTMKRVETWLDAREEGESYSLRESLYA</sequence>
<dbReference type="OMA" id="LWKACSY"/>
<reference evidence="3" key="1">
    <citation type="journal article" date="2012" name="PLoS Genet.">
        <title>The genomes of the fungal plant pathogens Cladosporium fulvum and Dothistroma septosporum reveal adaptation to different hosts and lifestyles but also signatures of common ancestry.</title>
        <authorList>
            <person name="de Wit P.J.G.M."/>
            <person name="van der Burgt A."/>
            <person name="Oekmen B."/>
            <person name="Stergiopoulos I."/>
            <person name="Abd-Elsalam K.A."/>
            <person name="Aerts A.L."/>
            <person name="Bahkali A.H."/>
            <person name="Beenen H.G."/>
            <person name="Chettri P."/>
            <person name="Cox M.P."/>
            <person name="Datema E."/>
            <person name="de Vries R.P."/>
            <person name="Dhillon B."/>
            <person name="Ganley A.R."/>
            <person name="Griffiths S.A."/>
            <person name="Guo Y."/>
            <person name="Hamelin R.C."/>
            <person name="Henrissat B."/>
            <person name="Kabir M.S."/>
            <person name="Jashni M.K."/>
            <person name="Kema G."/>
            <person name="Klaubauf S."/>
            <person name="Lapidus A."/>
            <person name="Levasseur A."/>
            <person name="Lindquist E."/>
            <person name="Mehrabi R."/>
            <person name="Ohm R.A."/>
            <person name="Owen T.J."/>
            <person name="Salamov A."/>
            <person name="Schwelm A."/>
            <person name="Schijlen E."/>
            <person name="Sun H."/>
            <person name="van den Burg H.A."/>
            <person name="van Ham R.C.H.J."/>
            <person name="Zhang S."/>
            <person name="Goodwin S.B."/>
            <person name="Grigoriev I.V."/>
            <person name="Collemare J."/>
            <person name="Bradshaw R.E."/>
        </authorList>
    </citation>
    <scope>NUCLEOTIDE SEQUENCE [LARGE SCALE GENOMIC DNA]</scope>
    <source>
        <strain evidence="3">NZE10 / CBS 128990</strain>
    </source>
</reference>
<keyword evidence="3" id="KW-1185">Reference proteome</keyword>
<dbReference type="OrthoDB" id="3629525at2759"/>
<dbReference type="eggNOG" id="ENOG502RXBQ">
    <property type="taxonomic scope" value="Eukaryota"/>
</dbReference>
<protein>
    <recommendedName>
        <fullName evidence="1">Aminoglycoside phosphotransferase domain-containing protein</fullName>
    </recommendedName>
</protein>
<dbReference type="PANTHER" id="PTHR21310">
    <property type="entry name" value="AMINOGLYCOSIDE PHOSPHOTRANSFERASE-RELATED-RELATED"/>
    <property type="match status" value="1"/>
</dbReference>
<gene>
    <name evidence="2" type="ORF">DOTSEDRAFT_75698</name>
</gene>
<dbReference type="Pfam" id="PF01636">
    <property type="entry name" value="APH"/>
    <property type="match status" value="1"/>
</dbReference>
<dbReference type="HOGENOM" id="CLU_030124_0_0_1"/>
<dbReference type="Proteomes" id="UP000016933">
    <property type="component" value="Unassembled WGS sequence"/>
</dbReference>
<dbReference type="SUPFAM" id="SSF56112">
    <property type="entry name" value="Protein kinase-like (PK-like)"/>
    <property type="match status" value="1"/>
</dbReference>
<name>N1PBW1_DOTSN</name>
<evidence type="ECO:0000313" key="3">
    <source>
        <dbReference type="Proteomes" id="UP000016933"/>
    </source>
</evidence>
<reference evidence="2 3" key="2">
    <citation type="journal article" date="2012" name="PLoS Pathog.">
        <title>Diverse lifestyles and strategies of plant pathogenesis encoded in the genomes of eighteen Dothideomycetes fungi.</title>
        <authorList>
            <person name="Ohm R.A."/>
            <person name="Feau N."/>
            <person name="Henrissat B."/>
            <person name="Schoch C.L."/>
            <person name="Horwitz B.A."/>
            <person name="Barry K.W."/>
            <person name="Condon B.J."/>
            <person name="Copeland A.C."/>
            <person name="Dhillon B."/>
            <person name="Glaser F."/>
            <person name="Hesse C.N."/>
            <person name="Kosti I."/>
            <person name="LaButti K."/>
            <person name="Lindquist E.A."/>
            <person name="Lucas S."/>
            <person name="Salamov A.A."/>
            <person name="Bradshaw R.E."/>
            <person name="Ciuffetti L."/>
            <person name="Hamelin R.C."/>
            <person name="Kema G.H.J."/>
            <person name="Lawrence C."/>
            <person name="Scott J.A."/>
            <person name="Spatafora J.W."/>
            <person name="Turgeon B.G."/>
            <person name="de Wit P.J.G.M."/>
            <person name="Zhong S."/>
            <person name="Goodwin S.B."/>
            <person name="Grigoriev I.V."/>
        </authorList>
    </citation>
    <scope>NUCLEOTIDE SEQUENCE [LARGE SCALE GENOMIC DNA]</scope>
    <source>
        <strain evidence="3">NZE10 / CBS 128990</strain>
    </source>
</reference>